<evidence type="ECO:0000313" key="4">
    <source>
        <dbReference type="Proteomes" id="UP000008810"/>
    </source>
</evidence>
<gene>
    <name evidence="2" type="ORF">BRADI_1g42462v3</name>
</gene>
<dbReference type="Proteomes" id="UP000008810">
    <property type="component" value="Chromosome 1"/>
</dbReference>
<sequence>PPAYFHSHTFLPLLLPLFSPASPPSPPPSAAAGPPPASPIAACLALDRVMVCAGGPALELLEHGDEDVDEYWIPKFPSSRLSLVLARSPVPTPSPWPGCSHISID</sequence>
<dbReference type="InParanoid" id="A0A2K2DNW2"/>
<proteinExistence type="predicted"/>
<reference evidence="3" key="3">
    <citation type="submission" date="2018-08" db="UniProtKB">
        <authorList>
            <consortium name="EnsemblPlants"/>
        </authorList>
    </citation>
    <scope>IDENTIFICATION</scope>
    <source>
        <strain evidence="3">cv. Bd21</strain>
    </source>
</reference>
<keyword evidence="4" id="KW-1185">Reference proteome</keyword>
<evidence type="ECO:0000313" key="2">
    <source>
        <dbReference type="EMBL" id="PNT75967.1"/>
    </source>
</evidence>
<keyword evidence="1" id="KW-0732">Signal</keyword>
<feature type="signal peptide" evidence="1">
    <location>
        <begin position="1"/>
        <end position="21"/>
    </location>
</feature>
<feature type="non-terminal residue" evidence="2">
    <location>
        <position position="1"/>
    </location>
</feature>
<feature type="chain" id="PRO_5036043407" evidence="1">
    <location>
        <begin position="22"/>
        <end position="105"/>
    </location>
</feature>
<reference evidence="2 3" key="1">
    <citation type="journal article" date="2010" name="Nature">
        <title>Genome sequencing and analysis of the model grass Brachypodium distachyon.</title>
        <authorList>
            <consortium name="International Brachypodium Initiative"/>
        </authorList>
    </citation>
    <scope>NUCLEOTIDE SEQUENCE [LARGE SCALE GENOMIC DNA]</scope>
    <source>
        <strain evidence="2 3">Bd21</strain>
    </source>
</reference>
<organism evidence="2">
    <name type="scientific">Brachypodium distachyon</name>
    <name type="common">Purple false brome</name>
    <name type="synonym">Trachynia distachya</name>
    <dbReference type="NCBI Taxonomy" id="15368"/>
    <lineage>
        <taxon>Eukaryota</taxon>
        <taxon>Viridiplantae</taxon>
        <taxon>Streptophyta</taxon>
        <taxon>Embryophyta</taxon>
        <taxon>Tracheophyta</taxon>
        <taxon>Spermatophyta</taxon>
        <taxon>Magnoliopsida</taxon>
        <taxon>Liliopsida</taxon>
        <taxon>Poales</taxon>
        <taxon>Poaceae</taxon>
        <taxon>BOP clade</taxon>
        <taxon>Pooideae</taxon>
        <taxon>Stipodae</taxon>
        <taxon>Brachypodieae</taxon>
        <taxon>Brachypodium</taxon>
    </lineage>
</organism>
<name>A0A2K2DNW2_BRADI</name>
<evidence type="ECO:0000313" key="3">
    <source>
        <dbReference type="EnsemblPlants" id="PNT75967"/>
    </source>
</evidence>
<protein>
    <submittedName>
        <fullName evidence="2 3">Uncharacterized protein</fullName>
    </submittedName>
</protein>
<dbReference type="EnsemblPlants" id="PNT75967">
    <property type="protein sequence ID" value="PNT75967"/>
    <property type="gene ID" value="BRADI_1g42462v3"/>
</dbReference>
<evidence type="ECO:0000256" key="1">
    <source>
        <dbReference type="SAM" id="SignalP"/>
    </source>
</evidence>
<reference evidence="2" key="2">
    <citation type="submission" date="2017-06" db="EMBL/GenBank/DDBJ databases">
        <title>WGS assembly of Brachypodium distachyon.</title>
        <authorList>
            <consortium name="The International Brachypodium Initiative"/>
            <person name="Lucas S."/>
            <person name="Harmon-Smith M."/>
            <person name="Lail K."/>
            <person name="Tice H."/>
            <person name="Grimwood J."/>
            <person name="Bruce D."/>
            <person name="Barry K."/>
            <person name="Shu S."/>
            <person name="Lindquist E."/>
            <person name="Wang M."/>
            <person name="Pitluck S."/>
            <person name="Vogel J.P."/>
            <person name="Garvin D.F."/>
            <person name="Mockler T.C."/>
            <person name="Schmutz J."/>
            <person name="Rokhsar D."/>
            <person name="Bevan M.W."/>
        </authorList>
    </citation>
    <scope>NUCLEOTIDE SEQUENCE</scope>
    <source>
        <strain evidence="2">Bd21</strain>
    </source>
</reference>
<dbReference type="EMBL" id="CM000880">
    <property type="protein sequence ID" value="PNT75967.1"/>
    <property type="molecule type" value="Genomic_DNA"/>
</dbReference>
<accession>A0A2K2DNW2</accession>
<dbReference type="AlphaFoldDB" id="A0A2K2DNW2"/>
<dbReference type="Gramene" id="PNT75967">
    <property type="protein sequence ID" value="PNT75967"/>
    <property type="gene ID" value="BRADI_1g42462v3"/>
</dbReference>